<sequence>MNRNKERKEERRVKRTNGSKGGAIGNGWEESNGIGAGECIGREDDTVRERNADVEQRSSSIDRDEEEEGMDSDEEGMDSNDDGSDDDRSDEEGVGSISNDSSNEGMDSISNDTNNEGMDSRSSTNPNHTNNVNPTTNEVYQTVHATHNALTQAVYTKNVPFLINFTYCDAQSKTDQIAGLQKQCKVDLLLLIYNALKKGIAVELLDLAVLLLRNSKELLYNREYRRIVEDVVEYLKGYSMEYNKVVYLKGKLSYLKRDRKERKRALVERNEDEVV</sequence>
<keyword evidence="3" id="KW-1185">Reference proteome</keyword>
<evidence type="ECO:0000313" key="2">
    <source>
        <dbReference type="EMBL" id="ELQ73927.1"/>
    </source>
</evidence>
<dbReference type="AlphaFoldDB" id="L7JT45"/>
<accession>L7JT45</accession>
<dbReference type="Proteomes" id="UP000011185">
    <property type="component" value="Unassembled WGS sequence"/>
</dbReference>
<dbReference type="InParanoid" id="L7JT45"/>
<dbReference type="HOGENOM" id="CLU_1012610_0_0_1"/>
<evidence type="ECO:0000313" key="3">
    <source>
        <dbReference type="Proteomes" id="UP000011185"/>
    </source>
</evidence>
<feature type="compositionally biased region" description="Polar residues" evidence="1">
    <location>
        <begin position="97"/>
        <end position="123"/>
    </location>
</feature>
<feature type="region of interest" description="Disordered" evidence="1">
    <location>
        <begin position="1"/>
        <end position="135"/>
    </location>
</feature>
<organism evidence="2 3">
    <name type="scientific">Trachipleistophora hominis</name>
    <name type="common">Microsporidian parasite</name>
    <dbReference type="NCBI Taxonomy" id="72359"/>
    <lineage>
        <taxon>Eukaryota</taxon>
        <taxon>Fungi</taxon>
        <taxon>Fungi incertae sedis</taxon>
        <taxon>Microsporidia</taxon>
        <taxon>Pleistophoridae</taxon>
        <taxon>Trachipleistophora</taxon>
    </lineage>
</organism>
<feature type="compositionally biased region" description="Acidic residues" evidence="1">
    <location>
        <begin position="63"/>
        <end position="93"/>
    </location>
</feature>
<feature type="compositionally biased region" description="Basic and acidic residues" evidence="1">
    <location>
        <begin position="1"/>
        <end position="12"/>
    </location>
</feature>
<gene>
    <name evidence="2" type="ORF">THOM_3167</name>
</gene>
<feature type="compositionally biased region" description="Basic and acidic residues" evidence="1">
    <location>
        <begin position="40"/>
        <end position="62"/>
    </location>
</feature>
<feature type="compositionally biased region" description="Low complexity" evidence="1">
    <location>
        <begin position="124"/>
        <end position="135"/>
    </location>
</feature>
<evidence type="ECO:0000256" key="1">
    <source>
        <dbReference type="SAM" id="MobiDB-lite"/>
    </source>
</evidence>
<dbReference type="OrthoDB" id="2195024at2759"/>
<dbReference type="VEuPathDB" id="MicrosporidiaDB:THOM_3167"/>
<name>L7JT45_TRAHO</name>
<protein>
    <submittedName>
        <fullName evidence="2">Uncharacterized protein</fullName>
    </submittedName>
</protein>
<proteinExistence type="predicted"/>
<reference evidence="2 3" key="1">
    <citation type="journal article" date="2012" name="PLoS Pathog.">
        <title>The genome of the obligate intracellular parasite Trachipleistophora hominis: new insights into microsporidian genome dynamics and reductive evolution.</title>
        <authorList>
            <person name="Heinz E."/>
            <person name="Williams T.A."/>
            <person name="Nakjang S."/>
            <person name="Noel C.J."/>
            <person name="Swan D.C."/>
            <person name="Goldberg A.V."/>
            <person name="Harris S.R."/>
            <person name="Weinmaier T."/>
            <person name="Markert S."/>
            <person name="Becher D."/>
            <person name="Bernhardt J."/>
            <person name="Dagan T."/>
            <person name="Hacker C."/>
            <person name="Lucocq J.M."/>
            <person name="Schweder T."/>
            <person name="Rattei T."/>
            <person name="Hall N."/>
            <person name="Hirt R.P."/>
            <person name="Embley T.M."/>
        </authorList>
    </citation>
    <scope>NUCLEOTIDE SEQUENCE [LARGE SCALE GENOMIC DNA]</scope>
</reference>
<dbReference type="EMBL" id="JH994097">
    <property type="protein sequence ID" value="ELQ73927.1"/>
    <property type="molecule type" value="Genomic_DNA"/>
</dbReference>